<feature type="region of interest" description="Disordered" evidence="1">
    <location>
        <begin position="297"/>
        <end position="361"/>
    </location>
</feature>
<dbReference type="AlphaFoldDB" id="A0A9W9C8Y9"/>
<evidence type="ECO:0000313" key="3">
    <source>
        <dbReference type="Proteomes" id="UP001140513"/>
    </source>
</evidence>
<sequence length="532" mass="58160">MSPYSSRDPTTNAGPYSPSSGSTTNPTVNVGRKRKSEAAEGDSISWPPKTHRKLQTDTTPKAKRKLPILSVEGFDKYVDGKWTVLDWMVNVWDRSTVKQMDILCRLGLVAPGTTVRNNTGIFYFDDPTLTELSKAIHGLSKSFYNESFDQTPAGPLIRGRPRAMQGRKRDDAGRDAFVDAASNPMHMNQQLDDLLFDQFGPKVWGMDVAAREGCTYRLELEDDVDRPKIEALLHLWVFVKIANACRAKRQKLHGSGRKSRAKKDLGNMAGKAPALLSNIHNDTNDDDVDENTSDVAVEDVEGEESQDQETANTVDGDEAGCTIPKEQGDLKATSSMKRKPDTKKITPSVRTEGHDDARATASEDEATVFILSDEQTEAGVPANNEDTSGLAPPKTNRGAAHKYMLAKFITDSGDESHADFPAPKKRRIVNTFETADLIHWKEDSERVAKGEKSVDAGSFDGRSDLAVVPDEQQVVTAAGDDASVDGLALAIVQSSSTALAPIDNSQATTKTKLPDFHTFMKSIHGDLLAKRN</sequence>
<evidence type="ECO:0000313" key="2">
    <source>
        <dbReference type="EMBL" id="KAJ4350209.1"/>
    </source>
</evidence>
<feature type="region of interest" description="Disordered" evidence="1">
    <location>
        <begin position="1"/>
        <end position="61"/>
    </location>
</feature>
<accession>A0A9W9C8Y9</accession>
<reference evidence="2" key="1">
    <citation type="submission" date="2022-10" db="EMBL/GenBank/DDBJ databases">
        <title>Tapping the CABI collections for fungal endophytes: first genome assemblies for Collariella, Neodidymelliopsis, Ascochyta clinopodiicola, Didymella pomorum, Didymosphaeria variabile, Neocosmospora piperis and Neocucurbitaria cava.</title>
        <authorList>
            <person name="Hill R."/>
        </authorList>
    </citation>
    <scope>NUCLEOTIDE SEQUENCE</scope>
    <source>
        <strain evidence="2">IMI 356815</strain>
    </source>
</reference>
<protein>
    <submittedName>
        <fullName evidence="2">Uncharacterized protein</fullName>
    </submittedName>
</protein>
<dbReference type="RefSeq" id="XP_056069139.1">
    <property type="nucleotide sequence ID" value="XM_056217583.1"/>
</dbReference>
<dbReference type="Proteomes" id="UP001140513">
    <property type="component" value="Unassembled WGS sequence"/>
</dbReference>
<keyword evidence="3" id="KW-1185">Reference proteome</keyword>
<dbReference type="GeneID" id="80912360"/>
<dbReference type="EMBL" id="JAPEUX010000006">
    <property type="protein sequence ID" value="KAJ4350209.1"/>
    <property type="molecule type" value="Genomic_DNA"/>
</dbReference>
<proteinExistence type="predicted"/>
<feature type="compositionally biased region" description="Polar residues" evidence="1">
    <location>
        <begin position="1"/>
        <end position="28"/>
    </location>
</feature>
<gene>
    <name evidence="2" type="ORF">N0V89_008830</name>
</gene>
<feature type="compositionally biased region" description="Acidic residues" evidence="1">
    <location>
        <begin position="297"/>
        <end position="307"/>
    </location>
</feature>
<evidence type="ECO:0000256" key="1">
    <source>
        <dbReference type="SAM" id="MobiDB-lite"/>
    </source>
</evidence>
<comment type="caution">
    <text evidence="2">The sequence shown here is derived from an EMBL/GenBank/DDBJ whole genome shotgun (WGS) entry which is preliminary data.</text>
</comment>
<organism evidence="2 3">
    <name type="scientific">Didymosphaeria variabile</name>
    <dbReference type="NCBI Taxonomy" id="1932322"/>
    <lineage>
        <taxon>Eukaryota</taxon>
        <taxon>Fungi</taxon>
        <taxon>Dikarya</taxon>
        <taxon>Ascomycota</taxon>
        <taxon>Pezizomycotina</taxon>
        <taxon>Dothideomycetes</taxon>
        <taxon>Pleosporomycetidae</taxon>
        <taxon>Pleosporales</taxon>
        <taxon>Massarineae</taxon>
        <taxon>Didymosphaeriaceae</taxon>
        <taxon>Didymosphaeria</taxon>
    </lineage>
</organism>
<name>A0A9W9C8Y9_9PLEO</name>